<name>A0ABN1YA09_9PSEU</name>
<gene>
    <name evidence="3" type="ORF">GCM10009613_61440</name>
</gene>
<evidence type="ECO:0008006" key="5">
    <source>
        <dbReference type="Google" id="ProtNLM"/>
    </source>
</evidence>
<organism evidence="3 4">
    <name type="scientific">Pseudonocardia kongjuensis</name>
    <dbReference type="NCBI Taxonomy" id="102227"/>
    <lineage>
        <taxon>Bacteria</taxon>
        <taxon>Bacillati</taxon>
        <taxon>Actinomycetota</taxon>
        <taxon>Actinomycetes</taxon>
        <taxon>Pseudonocardiales</taxon>
        <taxon>Pseudonocardiaceae</taxon>
        <taxon>Pseudonocardia</taxon>
    </lineage>
</organism>
<evidence type="ECO:0000256" key="1">
    <source>
        <dbReference type="SAM" id="MobiDB-lite"/>
    </source>
</evidence>
<evidence type="ECO:0000256" key="2">
    <source>
        <dbReference type="SAM" id="Phobius"/>
    </source>
</evidence>
<feature type="region of interest" description="Disordered" evidence="1">
    <location>
        <begin position="1"/>
        <end position="21"/>
    </location>
</feature>
<keyword evidence="2" id="KW-0812">Transmembrane</keyword>
<keyword evidence="2" id="KW-0472">Membrane</keyword>
<evidence type="ECO:0000313" key="3">
    <source>
        <dbReference type="EMBL" id="GAA1402075.1"/>
    </source>
</evidence>
<dbReference type="RefSeq" id="WP_344029464.1">
    <property type="nucleotide sequence ID" value="NZ_BAAAJK010000053.1"/>
</dbReference>
<comment type="caution">
    <text evidence="3">The sequence shown here is derived from an EMBL/GenBank/DDBJ whole genome shotgun (WGS) entry which is preliminary data.</text>
</comment>
<sequence>MSVQQPGNQLSGAAGRLSGRQHRAVDHRMSEVLGNYDKPPAVSGWTRFRHDMNVMAQVQHGRPAFPHFIHFVLTVFTSGLWGMVWWAHWMGSARRRYQRERLTQLDAAGMLHAEDLFVPGVKGTEPPWR</sequence>
<feature type="compositionally biased region" description="Polar residues" evidence="1">
    <location>
        <begin position="1"/>
        <end position="11"/>
    </location>
</feature>
<accession>A0ABN1YA09</accession>
<evidence type="ECO:0000313" key="4">
    <source>
        <dbReference type="Proteomes" id="UP001501414"/>
    </source>
</evidence>
<dbReference type="Proteomes" id="UP001501414">
    <property type="component" value="Unassembled WGS sequence"/>
</dbReference>
<protein>
    <recommendedName>
        <fullName evidence="5">Transmembrane protein</fullName>
    </recommendedName>
</protein>
<dbReference type="EMBL" id="BAAAJK010000053">
    <property type="protein sequence ID" value="GAA1402075.1"/>
    <property type="molecule type" value="Genomic_DNA"/>
</dbReference>
<proteinExistence type="predicted"/>
<keyword evidence="4" id="KW-1185">Reference proteome</keyword>
<keyword evidence="2" id="KW-1133">Transmembrane helix</keyword>
<feature type="transmembrane region" description="Helical" evidence="2">
    <location>
        <begin position="68"/>
        <end position="89"/>
    </location>
</feature>
<reference evidence="3 4" key="1">
    <citation type="journal article" date="2019" name="Int. J. Syst. Evol. Microbiol.">
        <title>The Global Catalogue of Microorganisms (GCM) 10K type strain sequencing project: providing services to taxonomists for standard genome sequencing and annotation.</title>
        <authorList>
            <consortium name="The Broad Institute Genomics Platform"/>
            <consortium name="The Broad Institute Genome Sequencing Center for Infectious Disease"/>
            <person name="Wu L."/>
            <person name="Ma J."/>
        </authorList>
    </citation>
    <scope>NUCLEOTIDE SEQUENCE [LARGE SCALE GENOMIC DNA]</scope>
    <source>
        <strain evidence="3 4">JCM 11896</strain>
    </source>
</reference>